<dbReference type="GeneID" id="57347064"/>
<gene>
    <name evidence="1" type="ORF">HU668_18300</name>
</gene>
<dbReference type="Proteomes" id="UP000566985">
    <property type="component" value="Unassembled WGS sequence"/>
</dbReference>
<proteinExistence type="predicted"/>
<evidence type="ECO:0008006" key="3">
    <source>
        <dbReference type="Google" id="ProtNLM"/>
    </source>
</evidence>
<accession>A0A7Y6NH69</accession>
<evidence type="ECO:0000313" key="2">
    <source>
        <dbReference type="Proteomes" id="UP000566985"/>
    </source>
</evidence>
<evidence type="ECO:0000313" key="1">
    <source>
        <dbReference type="EMBL" id="NUY98411.1"/>
    </source>
</evidence>
<reference evidence="1 2" key="1">
    <citation type="submission" date="2020-05" db="EMBL/GenBank/DDBJ databases">
        <title>Whole Genome Sequences of Enterobacteriales Associated with the International Space Station.</title>
        <authorList>
            <person name="Bharadwaj A."/>
            <person name="Daudu R."/>
            <person name="Singh N."/>
            <person name="Wood J."/>
            <person name="Debieu M."/>
            <person name="Mason C."/>
            <person name="Wang C."/>
            <person name="Venkateswaran K."/>
        </authorList>
    </citation>
    <scope>NUCLEOTIDE SEQUENCE [LARGE SCALE GENOMIC DNA]</scope>
    <source>
        <strain evidence="1 2">IF5SW-B1</strain>
    </source>
</reference>
<dbReference type="AlphaFoldDB" id="A0A7Y6NH69"/>
<organism evidence="1 2">
    <name type="scientific">Pantoea brenneri</name>
    <dbReference type="NCBI Taxonomy" id="472694"/>
    <lineage>
        <taxon>Bacteria</taxon>
        <taxon>Pseudomonadati</taxon>
        <taxon>Pseudomonadota</taxon>
        <taxon>Gammaproteobacteria</taxon>
        <taxon>Enterobacterales</taxon>
        <taxon>Erwiniaceae</taxon>
        <taxon>Pantoea</taxon>
    </lineage>
</organism>
<sequence>MTERKITPELIQSKIRSVHYINAGRAVLAALAPDASLDLRTMGELSLVTVCIIELENGFKVEGTSACVDPSNYNEEIGQKCAFDNAFEKIWPLEGYLLKETLYQERETRDLLADLNDDDCDGCKI</sequence>
<name>A0A7Y6NH69_9GAMM</name>
<dbReference type="EMBL" id="JABWPM010000025">
    <property type="protein sequence ID" value="NUY98411.1"/>
    <property type="molecule type" value="Genomic_DNA"/>
</dbReference>
<dbReference type="RefSeq" id="WP_069729494.1">
    <property type="nucleotide sequence ID" value="NZ_JABWPE010000025.1"/>
</dbReference>
<dbReference type="Pfam" id="PF13876">
    <property type="entry name" value="Phage_gp49_66"/>
    <property type="match status" value="1"/>
</dbReference>
<comment type="caution">
    <text evidence="1">The sequence shown here is derived from an EMBL/GenBank/DDBJ whole genome shotgun (WGS) entry which is preliminary data.</text>
</comment>
<protein>
    <recommendedName>
        <fullName evidence="3">Phage protein</fullName>
    </recommendedName>
</protein>
<dbReference type="InterPro" id="IPR025915">
    <property type="entry name" value="Phage_gp49_66"/>
</dbReference>